<feature type="transmembrane region" description="Helical" evidence="9">
    <location>
        <begin position="64"/>
        <end position="85"/>
    </location>
</feature>
<feature type="compositionally biased region" description="Low complexity" evidence="8">
    <location>
        <begin position="319"/>
        <end position="396"/>
    </location>
</feature>
<evidence type="ECO:0000256" key="7">
    <source>
        <dbReference type="ARBA" id="ARBA00023186"/>
    </source>
</evidence>
<keyword evidence="12" id="KW-1185">Reference proteome</keyword>
<gene>
    <name evidence="11" type="ORF">E3C22_02480</name>
</gene>
<evidence type="ECO:0000256" key="6">
    <source>
        <dbReference type="ARBA" id="ARBA00023136"/>
    </source>
</evidence>
<evidence type="ECO:0000256" key="4">
    <source>
        <dbReference type="ARBA" id="ARBA00022692"/>
    </source>
</evidence>
<evidence type="ECO:0000313" key="11">
    <source>
        <dbReference type="EMBL" id="TFF27346.1"/>
    </source>
</evidence>
<dbReference type="Pfam" id="PF09976">
    <property type="entry name" value="TPR_21"/>
    <property type="match status" value="1"/>
</dbReference>
<protein>
    <submittedName>
        <fullName evidence="11">Tetratricopeptide repeat protein</fullName>
    </submittedName>
</protein>
<dbReference type="GO" id="GO:0044877">
    <property type="term" value="F:protein-containing complex binding"/>
    <property type="evidence" value="ECO:0007669"/>
    <property type="project" value="InterPro"/>
</dbReference>
<evidence type="ECO:0000259" key="10">
    <source>
        <dbReference type="Pfam" id="PF09976"/>
    </source>
</evidence>
<keyword evidence="5 9" id="KW-1133">Transmembrane helix</keyword>
<dbReference type="AlphaFoldDB" id="A0A4Y8RSY2"/>
<accession>A0A4Y8RSY2</accession>
<evidence type="ECO:0000256" key="8">
    <source>
        <dbReference type="SAM" id="MobiDB-lite"/>
    </source>
</evidence>
<evidence type="ECO:0000256" key="3">
    <source>
        <dbReference type="ARBA" id="ARBA00022475"/>
    </source>
</evidence>
<dbReference type="Proteomes" id="UP000298179">
    <property type="component" value="Unassembled WGS sequence"/>
</dbReference>
<dbReference type="OrthoDB" id="7173339at2"/>
<keyword evidence="4 9" id="KW-0812">Transmembrane</keyword>
<dbReference type="InterPro" id="IPR026039">
    <property type="entry name" value="YfgM"/>
</dbReference>
<proteinExistence type="predicted"/>
<organism evidence="11 12">
    <name type="scientific">Jiella endophytica</name>
    <dbReference type="NCBI Taxonomy" id="2558362"/>
    <lineage>
        <taxon>Bacteria</taxon>
        <taxon>Pseudomonadati</taxon>
        <taxon>Pseudomonadota</taxon>
        <taxon>Alphaproteobacteria</taxon>
        <taxon>Hyphomicrobiales</taxon>
        <taxon>Aurantimonadaceae</taxon>
        <taxon>Jiella</taxon>
    </lineage>
</organism>
<dbReference type="GO" id="GO:0005886">
    <property type="term" value="C:plasma membrane"/>
    <property type="evidence" value="ECO:0007669"/>
    <property type="project" value="UniProtKB-SubCell"/>
</dbReference>
<comment type="subcellular location">
    <subcellularLocation>
        <location evidence="2">Cell membrane</location>
    </subcellularLocation>
    <subcellularLocation>
        <location evidence="1">Membrane</location>
        <topology evidence="1">Single-pass membrane protein</topology>
    </subcellularLocation>
</comment>
<dbReference type="PANTHER" id="PTHR38035">
    <property type="entry name" value="UPF0070 PROTEIN YFGM"/>
    <property type="match status" value="1"/>
</dbReference>
<keyword evidence="3" id="KW-1003">Cell membrane</keyword>
<evidence type="ECO:0000256" key="5">
    <source>
        <dbReference type="ARBA" id="ARBA00022989"/>
    </source>
</evidence>
<evidence type="ECO:0000256" key="1">
    <source>
        <dbReference type="ARBA" id="ARBA00004167"/>
    </source>
</evidence>
<evidence type="ECO:0000313" key="12">
    <source>
        <dbReference type="Proteomes" id="UP000298179"/>
    </source>
</evidence>
<dbReference type="EMBL" id="SOZD01000001">
    <property type="protein sequence ID" value="TFF27346.1"/>
    <property type="molecule type" value="Genomic_DNA"/>
</dbReference>
<sequence>MPPRSALSSPRKIVRRRLDFHLCDRLAVAAVGKKESERMSDDSFFREVDEELRQDKVRAVWTRFGTWLVGGVVAVVAVTAAYVAWEHYQTNRANAAGDRFATAVKLADDGKSDAAVEALNGVIEEGVGAYPALAQMAIGGIEAKAGHPKEAVAAYDKVSDEADAPKGLRDMASIRAGYVLVDSGSLDEVRQRVERLSGDSEPLRFPAREAIALAAWKAGDAKTAKPLLDQLVTDPGTPRDISGRARILLDLINSGATGPDALPPAKPGSAAAEAGADNGLGSVDLNGLLDTSGSSGEADATAPVPGGATMPTTDLGTTAAPAASGDPAAPADAQAAPADAAPAAAGPDTSGQPSAPEDAAPAATNAAPQNAPAADANAPAADASAPADASSEPSATTIEPESTTVVPAEGDAPPPASDTPATGN</sequence>
<feature type="region of interest" description="Disordered" evidence="8">
    <location>
        <begin position="283"/>
        <end position="424"/>
    </location>
</feature>
<evidence type="ECO:0000256" key="2">
    <source>
        <dbReference type="ARBA" id="ARBA00004236"/>
    </source>
</evidence>
<dbReference type="PANTHER" id="PTHR38035:SF1">
    <property type="entry name" value="ANCILLARY SECYEG TRANSLOCON SUBUNIT"/>
    <property type="match status" value="1"/>
</dbReference>
<keyword evidence="7" id="KW-0143">Chaperone</keyword>
<feature type="domain" description="Ancillary SecYEG translocon subunit/Cell division coordinator CpoB TPR" evidence="10">
    <location>
        <begin position="59"/>
        <end position="195"/>
    </location>
</feature>
<reference evidence="11 12" key="1">
    <citation type="submission" date="2019-03" db="EMBL/GenBank/DDBJ databases">
        <title>Jiella endophytica sp. nov., a novel endophytic bacterium isolated from root of Ficus microcarpa Linn. f.</title>
        <authorList>
            <person name="Tuo L."/>
        </authorList>
    </citation>
    <scope>NUCLEOTIDE SEQUENCE [LARGE SCALE GENOMIC DNA]</scope>
    <source>
        <strain evidence="11 12">CBS5Q-3</strain>
    </source>
</reference>
<dbReference type="InterPro" id="IPR018704">
    <property type="entry name" value="SecYEG/CpoB_TPR"/>
</dbReference>
<keyword evidence="6 9" id="KW-0472">Membrane</keyword>
<comment type="caution">
    <text evidence="11">The sequence shown here is derived from an EMBL/GenBank/DDBJ whole genome shotgun (WGS) entry which is preliminary data.</text>
</comment>
<evidence type="ECO:0000256" key="9">
    <source>
        <dbReference type="SAM" id="Phobius"/>
    </source>
</evidence>
<name>A0A4Y8RSY2_9HYPH</name>